<dbReference type="AlphaFoldDB" id="A0A6C0CLU5"/>
<organism evidence="1">
    <name type="scientific">viral metagenome</name>
    <dbReference type="NCBI Taxonomy" id="1070528"/>
    <lineage>
        <taxon>unclassified sequences</taxon>
        <taxon>metagenomes</taxon>
        <taxon>organismal metagenomes</taxon>
    </lineage>
</organism>
<name>A0A6C0CLU5_9ZZZZ</name>
<proteinExistence type="predicted"/>
<evidence type="ECO:0000313" key="1">
    <source>
        <dbReference type="EMBL" id="QHT04649.1"/>
    </source>
</evidence>
<reference evidence="1" key="1">
    <citation type="journal article" date="2020" name="Nature">
        <title>Giant virus diversity and host interactions through global metagenomics.</title>
        <authorList>
            <person name="Schulz F."/>
            <person name="Roux S."/>
            <person name="Paez-Espino D."/>
            <person name="Jungbluth S."/>
            <person name="Walsh D.A."/>
            <person name="Denef V.J."/>
            <person name="McMahon K.D."/>
            <person name="Konstantinidis K.T."/>
            <person name="Eloe-Fadrosh E.A."/>
            <person name="Kyrpides N.C."/>
            <person name="Woyke T."/>
        </authorList>
    </citation>
    <scope>NUCLEOTIDE SEQUENCE</scope>
    <source>
        <strain evidence="1">GVMAG-M-3300021343-4</strain>
    </source>
</reference>
<sequence>MLIFIVKFTTTSIYTTSNTSSTNTITNITTTSSMTSIAKIAGVCKRIPEVCFEKAVVINRLRPIVDIHGTIPTRKFPEISFAYAKRYNELQQVCRCHIPSVLDECRGIS</sequence>
<dbReference type="EMBL" id="MN739436">
    <property type="protein sequence ID" value="QHT04649.1"/>
    <property type="molecule type" value="Genomic_DNA"/>
</dbReference>
<accession>A0A6C0CLU5</accession>
<protein>
    <submittedName>
        <fullName evidence="1">Uncharacterized protein</fullName>
    </submittedName>
</protein>